<dbReference type="EMBL" id="UOEG01000249">
    <property type="protein sequence ID" value="VAW02997.1"/>
    <property type="molecule type" value="Genomic_DNA"/>
</dbReference>
<keyword evidence="1" id="KW-0472">Membrane</keyword>
<evidence type="ECO:0000313" key="2">
    <source>
        <dbReference type="EMBL" id="VAW02997.1"/>
    </source>
</evidence>
<dbReference type="InterPro" id="IPR009476">
    <property type="entry name" value="DUF1097"/>
</dbReference>
<feature type="transmembrane region" description="Helical" evidence="1">
    <location>
        <begin position="64"/>
        <end position="82"/>
    </location>
</feature>
<reference evidence="2" key="1">
    <citation type="submission" date="2018-06" db="EMBL/GenBank/DDBJ databases">
        <authorList>
            <person name="Zhirakovskaya E."/>
        </authorList>
    </citation>
    <scope>NUCLEOTIDE SEQUENCE</scope>
</reference>
<evidence type="ECO:0000256" key="1">
    <source>
        <dbReference type="SAM" id="Phobius"/>
    </source>
</evidence>
<feature type="transmembrane region" description="Helical" evidence="1">
    <location>
        <begin position="34"/>
        <end position="52"/>
    </location>
</feature>
<organism evidence="2">
    <name type="scientific">hydrothermal vent metagenome</name>
    <dbReference type="NCBI Taxonomy" id="652676"/>
    <lineage>
        <taxon>unclassified sequences</taxon>
        <taxon>metagenomes</taxon>
        <taxon>ecological metagenomes</taxon>
    </lineage>
</organism>
<keyword evidence="1" id="KW-1133">Transmembrane helix</keyword>
<keyword evidence="1" id="KW-0812">Transmembrane</keyword>
<sequence>MRKIDFYTAAAPMAFIVGFGWVYLSIVFLNVPGWPAMVAMAGYYAVGGLACHERHDNAAKSIKGLLLGVVVSWIGVAIWAAAFKGNPVAMGVVMGGVAMTAVMMTKLRLMGDFQFIALPQAFLGATIYFGLFNTFMMAGMVPGGMLFGSLQAFVLEGKVQPHVAGVLAIVSVICGVLLGYIHQWASLRLSGGSDKSEQPSN</sequence>
<feature type="transmembrane region" description="Helical" evidence="1">
    <location>
        <begin position="121"/>
        <end position="141"/>
    </location>
</feature>
<name>A0A3B0SPT0_9ZZZZ</name>
<dbReference type="AlphaFoldDB" id="A0A3B0SPT0"/>
<proteinExistence type="predicted"/>
<feature type="transmembrane region" description="Helical" evidence="1">
    <location>
        <begin position="7"/>
        <end position="28"/>
    </location>
</feature>
<accession>A0A3B0SPT0</accession>
<protein>
    <recommendedName>
        <fullName evidence="3">DUF1097 domain-containing protein</fullName>
    </recommendedName>
</protein>
<feature type="transmembrane region" description="Helical" evidence="1">
    <location>
        <begin position="161"/>
        <end position="181"/>
    </location>
</feature>
<gene>
    <name evidence="2" type="ORF">MNBD_ALPHA07-125</name>
</gene>
<evidence type="ECO:0008006" key="3">
    <source>
        <dbReference type="Google" id="ProtNLM"/>
    </source>
</evidence>
<feature type="transmembrane region" description="Helical" evidence="1">
    <location>
        <begin position="88"/>
        <end position="109"/>
    </location>
</feature>
<dbReference type="Pfam" id="PF06496">
    <property type="entry name" value="DUF1097"/>
    <property type="match status" value="1"/>
</dbReference>